<accession>A0A6H1QTU3</accession>
<dbReference type="SMART" id="SM00343">
    <property type="entry name" value="ZnF_C2HC"/>
    <property type="match status" value="1"/>
</dbReference>
<reference evidence="4" key="1">
    <citation type="journal article" date="2020" name="Sci. Adv.">
        <title>Virus-host coexistence in phytoplankton through the genomic lens.</title>
        <authorList>
            <person name="Yau S."/>
            <person name="Krasovec M."/>
            <person name="Benites L.F."/>
            <person name="Rombauts S."/>
            <person name="Groussin M."/>
            <person name="Vancaester E."/>
            <person name="Aury J.M."/>
            <person name="Derelle E."/>
            <person name="Desdevises Y."/>
            <person name="Escande M.L."/>
            <person name="Grimsley N."/>
            <person name="Guy J."/>
            <person name="Moreau H."/>
            <person name="Sanchez-Brosseau S."/>
            <person name="van de Peer Y."/>
            <person name="Vandepoele K."/>
            <person name="Gourbiere S."/>
            <person name="Piganeau G."/>
        </authorList>
    </citation>
    <scope>NUCLEOTIDE SEQUENCE</scope>
    <source>
        <strain evidence="4">OmV2</strain>
    </source>
</reference>
<dbReference type="Gene3D" id="3.40.1440.10">
    <property type="entry name" value="GIY-YIG endonuclease"/>
    <property type="match status" value="1"/>
</dbReference>
<dbReference type="SUPFAM" id="SSF82771">
    <property type="entry name" value="GIY-YIG endonuclease"/>
    <property type="match status" value="1"/>
</dbReference>
<gene>
    <name evidence="4" type="ORF">orf00009</name>
</gene>
<dbReference type="InterPro" id="IPR001878">
    <property type="entry name" value="Znf_CCHC"/>
</dbReference>
<dbReference type="Pfam" id="PF00098">
    <property type="entry name" value="zf-CCHC"/>
    <property type="match status" value="1"/>
</dbReference>
<dbReference type="EMBL" id="MN688676">
    <property type="protein sequence ID" value="QIZ31061.1"/>
    <property type="molecule type" value="Genomic_DNA"/>
</dbReference>
<keyword evidence="1" id="KW-0479">Metal-binding</keyword>
<dbReference type="SUPFAM" id="SSF57756">
    <property type="entry name" value="Retrovirus zinc finger-like domains"/>
    <property type="match status" value="1"/>
</dbReference>
<dbReference type="PROSITE" id="PS50158">
    <property type="entry name" value="ZF_CCHC"/>
    <property type="match status" value="1"/>
</dbReference>
<feature type="domain" description="CCHC-type" evidence="2">
    <location>
        <begin position="104"/>
        <end position="120"/>
    </location>
</feature>
<dbReference type="InterPro" id="IPR036875">
    <property type="entry name" value="Znf_CCHC_sf"/>
</dbReference>
<evidence type="ECO:0000313" key="4">
    <source>
        <dbReference type="EMBL" id="QIZ31061.1"/>
    </source>
</evidence>
<keyword evidence="1" id="KW-0862">Zinc</keyword>
<keyword evidence="1" id="KW-0863">Zinc-finger</keyword>
<dbReference type="Pfam" id="PF01541">
    <property type="entry name" value="GIY-YIG"/>
    <property type="match status" value="1"/>
</dbReference>
<dbReference type="GO" id="GO:0008270">
    <property type="term" value="F:zinc ion binding"/>
    <property type="evidence" value="ECO:0007669"/>
    <property type="project" value="UniProtKB-KW"/>
</dbReference>
<dbReference type="InterPro" id="IPR000305">
    <property type="entry name" value="GIY-YIG_endonuc"/>
</dbReference>
<protein>
    <submittedName>
        <fullName evidence="4">Zinc knuckle protein</fullName>
    </submittedName>
</protein>
<dbReference type="InterPro" id="IPR035901">
    <property type="entry name" value="GIY-YIG_endonuc_sf"/>
</dbReference>
<sequence length="163" mass="19252">MFEPPTWIYILACAHGKYYVGRTTTKDRIQMHFDGHGSAWTKIHKPYKRILVIKGDKFDEDKYVFKYMEKYGIENVRGGCFSQVVLPEDKIKMIETILTGVDDRCFKCGQPGHFISDCPETRETNERDDYQWIWEGLKFLKGYCFPPKKNPPPEPMEMEQRLL</sequence>
<dbReference type="GO" id="GO:0003676">
    <property type="term" value="F:nucleic acid binding"/>
    <property type="evidence" value="ECO:0007669"/>
    <property type="project" value="InterPro"/>
</dbReference>
<evidence type="ECO:0000256" key="1">
    <source>
        <dbReference type="PROSITE-ProRule" id="PRU00047"/>
    </source>
</evidence>
<evidence type="ECO:0000259" key="3">
    <source>
        <dbReference type="PROSITE" id="PS50164"/>
    </source>
</evidence>
<name>A0A6H1QTU3_9PHYC</name>
<proteinExistence type="predicted"/>
<evidence type="ECO:0000259" key="2">
    <source>
        <dbReference type="PROSITE" id="PS50158"/>
    </source>
</evidence>
<organism evidence="4">
    <name type="scientific">Ostreococcus mediterraneus virus 2</name>
    <dbReference type="NCBI Taxonomy" id="2726183"/>
    <lineage>
        <taxon>Viruses</taxon>
        <taxon>Varidnaviria</taxon>
        <taxon>Bamfordvirae</taxon>
        <taxon>Nucleocytoviricota</taxon>
        <taxon>Megaviricetes</taxon>
        <taxon>Algavirales</taxon>
        <taxon>Phycodnaviridae</taxon>
        <taxon>Prasinovirus</taxon>
    </lineage>
</organism>
<feature type="domain" description="GIY-YIG" evidence="3">
    <location>
        <begin position="4"/>
        <end position="77"/>
    </location>
</feature>
<dbReference type="PROSITE" id="PS50164">
    <property type="entry name" value="GIY_YIG"/>
    <property type="match status" value="1"/>
</dbReference>
<dbReference type="Gene3D" id="4.10.60.10">
    <property type="entry name" value="Zinc finger, CCHC-type"/>
    <property type="match status" value="1"/>
</dbReference>